<feature type="coiled-coil region" evidence="1">
    <location>
        <begin position="76"/>
        <end position="106"/>
    </location>
</feature>
<dbReference type="KEGG" id="tva:4769548"/>
<reference evidence="3" key="2">
    <citation type="journal article" date="2007" name="Science">
        <title>Draft genome sequence of the sexually transmitted pathogen Trichomonas vaginalis.</title>
        <authorList>
            <person name="Carlton J.M."/>
            <person name="Hirt R.P."/>
            <person name="Silva J.C."/>
            <person name="Delcher A.L."/>
            <person name="Schatz M."/>
            <person name="Zhao Q."/>
            <person name="Wortman J.R."/>
            <person name="Bidwell S.L."/>
            <person name="Alsmark U.C.M."/>
            <person name="Besteiro S."/>
            <person name="Sicheritz-Ponten T."/>
            <person name="Noel C.J."/>
            <person name="Dacks J.B."/>
            <person name="Foster P.G."/>
            <person name="Simillion C."/>
            <person name="Van de Peer Y."/>
            <person name="Miranda-Saavedra D."/>
            <person name="Barton G.J."/>
            <person name="Westrop G.D."/>
            <person name="Mueller S."/>
            <person name="Dessi D."/>
            <person name="Fiori P.L."/>
            <person name="Ren Q."/>
            <person name="Paulsen I."/>
            <person name="Zhang H."/>
            <person name="Bastida-Corcuera F.D."/>
            <person name="Simoes-Barbosa A."/>
            <person name="Brown M.T."/>
            <person name="Hayes R.D."/>
            <person name="Mukherjee M."/>
            <person name="Okumura C.Y."/>
            <person name="Schneider R."/>
            <person name="Smith A.J."/>
            <person name="Vanacova S."/>
            <person name="Villalvazo M."/>
            <person name="Haas B.J."/>
            <person name="Pertea M."/>
            <person name="Feldblyum T.V."/>
            <person name="Utterback T.R."/>
            <person name="Shu C.L."/>
            <person name="Osoegawa K."/>
            <person name="de Jong P.J."/>
            <person name="Hrdy I."/>
            <person name="Horvathova L."/>
            <person name="Zubacova Z."/>
            <person name="Dolezal P."/>
            <person name="Malik S.B."/>
            <person name="Logsdon J.M. Jr."/>
            <person name="Henze K."/>
            <person name="Gupta A."/>
            <person name="Wang C.C."/>
            <person name="Dunne R.L."/>
            <person name="Upcroft J.A."/>
            <person name="Upcroft P."/>
            <person name="White O."/>
            <person name="Salzberg S.L."/>
            <person name="Tang P."/>
            <person name="Chiu C.-H."/>
            <person name="Lee Y.-S."/>
            <person name="Embley T.M."/>
            <person name="Coombs G.H."/>
            <person name="Mottram J.C."/>
            <person name="Tachezy J."/>
            <person name="Fraser-Liggett C.M."/>
            <person name="Johnson P.J."/>
        </authorList>
    </citation>
    <scope>NUCLEOTIDE SEQUENCE [LARGE SCALE GENOMIC DNA]</scope>
    <source>
        <strain evidence="3">G3</strain>
    </source>
</reference>
<dbReference type="EMBL" id="DS113316">
    <property type="protein sequence ID" value="EAY11581.1"/>
    <property type="molecule type" value="Genomic_DNA"/>
</dbReference>
<keyword evidence="1" id="KW-0175">Coiled coil</keyword>
<accession>A2E6U5</accession>
<dbReference type="InParanoid" id="A2E6U5"/>
<proteinExistence type="predicted"/>
<dbReference type="RefSeq" id="XP_001323804.1">
    <property type="nucleotide sequence ID" value="XM_001323769.1"/>
</dbReference>
<evidence type="ECO:0000313" key="4">
    <source>
        <dbReference type="Proteomes" id="UP000001542"/>
    </source>
</evidence>
<sequence>MSFRTHRRPVTQNSKDRYDELASEYWELKNTEWTDQEKRYLQALEELKGLKDGWDSMFMDGEDQVSDLLEKLPSDNEELYQKYLNLKRQQHNLRELKKTYDEAIAREKAHTGNNYNNGPTQTYSTRF</sequence>
<name>A2E6U5_TRIV3</name>
<gene>
    <name evidence="3" type="ORF">TVAG_081530</name>
</gene>
<dbReference type="Proteomes" id="UP000001542">
    <property type="component" value="Unassembled WGS sequence"/>
</dbReference>
<evidence type="ECO:0000256" key="1">
    <source>
        <dbReference type="SAM" id="Coils"/>
    </source>
</evidence>
<reference evidence="3" key="1">
    <citation type="submission" date="2006-10" db="EMBL/GenBank/DDBJ databases">
        <authorList>
            <person name="Amadeo P."/>
            <person name="Zhao Q."/>
            <person name="Wortman J."/>
            <person name="Fraser-Liggett C."/>
            <person name="Carlton J."/>
        </authorList>
    </citation>
    <scope>NUCLEOTIDE SEQUENCE</scope>
    <source>
        <strain evidence="3">G3</strain>
    </source>
</reference>
<dbReference type="SMR" id="A2E6U5"/>
<feature type="region of interest" description="Disordered" evidence="2">
    <location>
        <begin position="107"/>
        <end position="127"/>
    </location>
</feature>
<evidence type="ECO:0000256" key="2">
    <source>
        <dbReference type="SAM" id="MobiDB-lite"/>
    </source>
</evidence>
<keyword evidence="4" id="KW-1185">Reference proteome</keyword>
<dbReference type="AlphaFoldDB" id="A2E6U5"/>
<feature type="compositionally biased region" description="Polar residues" evidence="2">
    <location>
        <begin position="111"/>
        <end position="127"/>
    </location>
</feature>
<evidence type="ECO:0000313" key="3">
    <source>
        <dbReference type="EMBL" id="EAY11581.1"/>
    </source>
</evidence>
<protein>
    <submittedName>
        <fullName evidence="3">Uncharacterized protein</fullName>
    </submittedName>
</protein>
<dbReference type="VEuPathDB" id="TrichDB:TVAGG3_0493310"/>
<dbReference type="VEuPathDB" id="TrichDB:TVAG_081530"/>
<organism evidence="3 4">
    <name type="scientific">Trichomonas vaginalis (strain ATCC PRA-98 / G3)</name>
    <dbReference type="NCBI Taxonomy" id="412133"/>
    <lineage>
        <taxon>Eukaryota</taxon>
        <taxon>Metamonada</taxon>
        <taxon>Parabasalia</taxon>
        <taxon>Trichomonadida</taxon>
        <taxon>Trichomonadidae</taxon>
        <taxon>Trichomonas</taxon>
    </lineage>
</organism>